<feature type="region of interest" description="Disordered" evidence="5">
    <location>
        <begin position="619"/>
        <end position="659"/>
    </location>
</feature>
<reference evidence="7" key="1">
    <citation type="submission" date="2020-01" db="EMBL/GenBank/DDBJ databases">
        <authorList>
            <consortium name="DOE Joint Genome Institute"/>
            <person name="Haridas S."/>
            <person name="Albert R."/>
            <person name="Binder M."/>
            <person name="Bloem J."/>
            <person name="Labutti K."/>
            <person name="Salamov A."/>
            <person name="Andreopoulos B."/>
            <person name="Baker S.E."/>
            <person name="Barry K."/>
            <person name="Bills G."/>
            <person name="Bluhm B.H."/>
            <person name="Cannon C."/>
            <person name="Castanera R."/>
            <person name="Culley D.E."/>
            <person name="Daum C."/>
            <person name="Ezra D."/>
            <person name="Gonzalez J.B."/>
            <person name="Henrissat B."/>
            <person name="Kuo A."/>
            <person name="Liang C."/>
            <person name="Lipzen A."/>
            <person name="Lutzoni F."/>
            <person name="Magnuson J."/>
            <person name="Mondo S."/>
            <person name="Nolan M."/>
            <person name="Ohm R."/>
            <person name="Pangilinan J."/>
            <person name="Park H.-J."/>
            <person name="Ramirez L."/>
            <person name="Alfaro M."/>
            <person name="Sun H."/>
            <person name="Tritt A."/>
            <person name="Yoshinaga Y."/>
            <person name="Zwiers L.-H."/>
            <person name="Turgeon B.G."/>
            <person name="Goodwin S.B."/>
            <person name="Spatafora J.W."/>
            <person name="Crous P.W."/>
            <person name="Grigoriev I.V."/>
        </authorList>
    </citation>
    <scope>NUCLEOTIDE SEQUENCE</scope>
    <source>
        <strain evidence="7">IPT5</strain>
    </source>
</reference>
<organism evidence="7 8">
    <name type="scientific">Plenodomus tracheiphilus IPT5</name>
    <dbReference type="NCBI Taxonomy" id="1408161"/>
    <lineage>
        <taxon>Eukaryota</taxon>
        <taxon>Fungi</taxon>
        <taxon>Dikarya</taxon>
        <taxon>Ascomycota</taxon>
        <taxon>Pezizomycotina</taxon>
        <taxon>Dothideomycetes</taxon>
        <taxon>Pleosporomycetidae</taxon>
        <taxon>Pleosporales</taxon>
        <taxon>Pleosporineae</taxon>
        <taxon>Leptosphaeriaceae</taxon>
        <taxon>Plenodomus</taxon>
    </lineage>
</organism>
<feature type="region of interest" description="Disordered" evidence="5">
    <location>
        <begin position="524"/>
        <end position="576"/>
    </location>
</feature>
<gene>
    <name evidence="7" type="ORF">T440DRAFT_454655</name>
</gene>
<dbReference type="GO" id="GO:0008270">
    <property type="term" value="F:zinc ion binding"/>
    <property type="evidence" value="ECO:0007669"/>
    <property type="project" value="UniProtKB-KW"/>
</dbReference>
<keyword evidence="2 4" id="KW-0863">Zinc-finger</keyword>
<protein>
    <recommendedName>
        <fullName evidence="6">RING-type domain-containing protein</fullName>
    </recommendedName>
</protein>
<keyword evidence="1" id="KW-0479">Metal-binding</keyword>
<feature type="compositionally biased region" description="Basic and acidic residues" evidence="5">
    <location>
        <begin position="541"/>
        <end position="552"/>
    </location>
</feature>
<evidence type="ECO:0000313" key="7">
    <source>
        <dbReference type="EMBL" id="KAF2848431.1"/>
    </source>
</evidence>
<accession>A0A6A7AYR3</accession>
<keyword evidence="8" id="KW-1185">Reference proteome</keyword>
<evidence type="ECO:0000313" key="8">
    <source>
        <dbReference type="Proteomes" id="UP000799423"/>
    </source>
</evidence>
<feature type="compositionally biased region" description="Basic and acidic residues" evidence="5">
    <location>
        <begin position="650"/>
        <end position="659"/>
    </location>
</feature>
<sequence>MQVPTPVVPVDLPFLNEALLPFRDSYYGTALVIYCFANIIESVEECYQRGLEGDAPPSKWRHLRDQWESHLSKLRDERSPIYYDPESLQVAQVIHKIYPMPVWRSLEVCIRLRKLGGKASDPWKDKGPSFFNIPRVIKWLAECALLGLSQESLIQETRVAQENLQAVATCRPRYNRRPRVEVSLGTPVPELFGPGGVLWLVMERFTRDPQDPSDIEYLLMFVLLKLRQVVDIWTVALGTGRRQSDEVPTFKWYIYGFLHARKALITAVEDADPQTQLPFHIRDGLKDMNLELLWDCIWNLVGEIHGMPELRDSRQKFVEIASNIIQQIQDPVADPRPWMPEGCNVQAIIKRIQTARGNVAGFTGKYYDTMEPACPFHLGEICNRPEAQPHRFDWGGRFYASGNDPGAEEMGYHNPYDDFEHGEDPDPDFNETVELESFGPFIDIETFASAAVGGPSDQYCTVCMEENTASHDYGRIMRLNTCRHFFHYQCLWQWANGVSLNSNLCPECRSEFSEVRRMVREAQGPEYVPDSPMEEPDGEGLADREHQEEQGHLDGAVQVNSHNRDHNTRPEPADRGRTVNVYFDYLEENGLAEEEMYLALEHNSSEGEQELDIDYEYDTNVDVDSDGSGEGYYRSYYVDGFNTDDDERDESGQEKLTWD</sequence>
<evidence type="ECO:0000256" key="1">
    <source>
        <dbReference type="ARBA" id="ARBA00022723"/>
    </source>
</evidence>
<dbReference type="SUPFAM" id="SSF57850">
    <property type="entry name" value="RING/U-box"/>
    <property type="match status" value="1"/>
</dbReference>
<evidence type="ECO:0000259" key="6">
    <source>
        <dbReference type="PROSITE" id="PS50089"/>
    </source>
</evidence>
<keyword evidence="3" id="KW-0862">Zinc</keyword>
<evidence type="ECO:0000256" key="5">
    <source>
        <dbReference type="SAM" id="MobiDB-lite"/>
    </source>
</evidence>
<dbReference type="PANTHER" id="PTHR45969">
    <property type="entry name" value="RING ZINC FINGER PROTEIN-RELATED"/>
    <property type="match status" value="1"/>
</dbReference>
<feature type="domain" description="RING-type" evidence="6">
    <location>
        <begin position="460"/>
        <end position="509"/>
    </location>
</feature>
<evidence type="ECO:0000256" key="3">
    <source>
        <dbReference type="ARBA" id="ARBA00022833"/>
    </source>
</evidence>
<feature type="compositionally biased region" description="Basic and acidic residues" evidence="5">
    <location>
        <begin position="562"/>
        <end position="576"/>
    </location>
</feature>
<evidence type="ECO:0000256" key="2">
    <source>
        <dbReference type="ARBA" id="ARBA00022771"/>
    </source>
</evidence>
<dbReference type="AlphaFoldDB" id="A0A6A7AYR3"/>
<proteinExistence type="predicted"/>
<dbReference type="Proteomes" id="UP000799423">
    <property type="component" value="Unassembled WGS sequence"/>
</dbReference>
<dbReference type="InterPro" id="IPR001841">
    <property type="entry name" value="Znf_RING"/>
</dbReference>
<name>A0A6A7AYR3_9PLEO</name>
<dbReference type="EMBL" id="MU006318">
    <property type="protein sequence ID" value="KAF2848431.1"/>
    <property type="molecule type" value="Genomic_DNA"/>
</dbReference>
<dbReference type="Gene3D" id="3.30.40.10">
    <property type="entry name" value="Zinc/RING finger domain, C3HC4 (zinc finger)"/>
    <property type="match status" value="1"/>
</dbReference>
<dbReference type="OrthoDB" id="21204at2759"/>
<dbReference type="PROSITE" id="PS50089">
    <property type="entry name" value="ZF_RING_2"/>
    <property type="match status" value="1"/>
</dbReference>
<dbReference type="InterPro" id="IPR013083">
    <property type="entry name" value="Znf_RING/FYVE/PHD"/>
</dbReference>
<evidence type="ECO:0000256" key="4">
    <source>
        <dbReference type="PROSITE-ProRule" id="PRU00175"/>
    </source>
</evidence>
<dbReference type="SMART" id="SM00184">
    <property type="entry name" value="RING"/>
    <property type="match status" value="1"/>
</dbReference>